<evidence type="ECO:0000256" key="4">
    <source>
        <dbReference type="SAM" id="MobiDB-lite"/>
    </source>
</evidence>
<dbReference type="PANTHER" id="PTHR10794">
    <property type="entry name" value="ABHYDROLASE DOMAIN-CONTAINING PROTEIN"/>
    <property type="match status" value="1"/>
</dbReference>
<dbReference type="PROSITE" id="PS51164">
    <property type="entry name" value="CBM1_2"/>
    <property type="match status" value="1"/>
</dbReference>
<dbReference type="Pfam" id="PF00734">
    <property type="entry name" value="CBM_1"/>
    <property type="match status" value="1"/>
</dbReference>
<dbReference type="GO" id="GO:0047372">
    <property type="term" value="F:monoacylglycerol lipase activity"/>
    <property type="evidence" value="ECO:0007669"/>
    <property type="project" value="TreeGrafter"/>
</dbReference>
<dbReference type="GO" id="GO:0051792">
    <property type="term" value="P:medium-chain fatty acid biosynthetic process"/>
    <property type="evidence" value="ECO:0007669"/>
    <property type="project" value="TreeGrafter"/>
</dbReference>
<dbReference type="SUPFAM" id="SSF53474">
    <property type="entry name" value="alpha/beta-Hydrolases"/>
    <property type="match status" value="1"/>
</dbReference>
<dbReference type="PROSITE" id="PS01133">
    <property type="entry name" value="UPF0017"/>
    <property type="match status" value="1"/>
</dbReference>
<dbReference type="InterPro" id="IPR050960">
    <property type="entry name" value="AB_hydrolase_4_sf"/>
</dbReference>
<accession>A0AAD7TQT1</accession>
<dbReference type="InterPro" id="IPR000073">
    <property type="entry name" value="AB_hydrolase_1"/>
</dbReference>
<dbReference type="PROSITE" id="PS00562">
    <property type="entry name" value="CBM1_1"/>
    <property type="match status" value="1"/>
</dbReference>
<dbReference type="GO" id="GO:0008126">
    <property type="term" value="F:acetylesterase activity"/>
    <property type="evidence" value="ECO:0007669"/>
    <property type="project" value="TreeGrafter"/>
</dbReference>
<dbReference type="InterPro" id="IPR000254">
    <property type="entry name" value="CBD"/>
</dbReference>
<dbReference type="AlphaFoldDB" id="A0AAD7TQT1"/>
<evidence type="ECO:0000313" key="8">
    <source>
        <dbReference type="Proteomes" id="UP001215151"/>
    </source>
</evidence>
<dbReference type="GO" id="GO:0030248">
    <property type="term" value="F:cellulose binding"/>
    <property type="evidence" value="ECO:0007669"/>
    <property type="project" value="InterPro"/>
</dbReference>
<dbReference type="InterPro" id="IPR035971">
    <property type="entry name" value="CBD_sf"/>
</dbReference>
<dbReference type="GO" id="GO:0005576">
    <property type="term" value="C:extracellular region"/>
    <property type="evidence" value="ECO:0007669"/>
    <property type="project" value="InterPro"/>
</dbReference>
<keyword evidence="2 5" id="KW-0732">Signal</keyword>
<feature type="chain" id="PRO_5042212646" description="CBM1 domain-containing protein" evidence="5">
    <location>
        <begin position="22"/>
        <end position="707"/>
    </location>
</feature>
<feature type="region of interest" description="Disordered" evidence="4">
    <location>
        <begin position="65"/>
        <end position="91"/>
    </location>
</feature>
<gene>
    <name evidence="7" type="ORF">ONZ51_g7344</name>
</gene>
<feature type="domain" description="CBM1" evidence="6">
    <location>
        <begin position="23"/>
        <end position="59"/>
    </location>
</feature>
<name>A0AAD7TQT1_9APHY</name>
<dbReference type="InterPro" id="IPR029058">
    <property type="entry name" value="AB_hydrolase_fold"/>
</dbReference>
<dbReference type="Pfam" id="PF00561">
    <property type="entry name" value="Abhydrolase_1"/>
    <property type="match status" value="1"/>
</dbReference>
<evidence type="ECO:0000259" key="6">
    <source>
        <dbReference type="PROSITE" id="PS51164"/>
    </source>
</evidence>
<feature type="signal peptide" evidence="5">
    <location>
        <begin position="1"/>
        <end position="21"/>
    </location>
</feature>
<dbReference type="SUPFAM" id="SSF57180">
    <property type="entry name" value="Cellulose-binding domain"/>
    <property type="match status" value="1"/>
</dbReference>
<dbReference type="EMBL" id="JAPEVG010000194">
    <property type="protein sequence ID" value="KAJ8474232.1"/>
    <property type="molecule type" value="Genomic_DNA"/>
</dbReference>
<dbReference type="Gene3D" id="3.40.50.1820">
    <property type="entry name" value="alpha/beta hydrolase"/>
    <property type="match status" value="1"/>
</dbReference>
<dbReference type="Proteomes" id="UP001215151">
    <property type="component" value="Unassembled WGS sequence"/>
</dbReference>
<evidence type="ECO:0000256" key="2">
    <source>
        <dbReference type="ARBA" id="ARBA00022729"/>
    </source>
</evidence>
<dbReference type="GO" id="GO:0005975">
    <property type="term" value="P:carbohydrate metabolic process"/>
    <property type="evidence" value="ECO:0007669"/>
    <property type="project" value="InterPro"/>
</dbReference>
<sequence>MISLATLSIVGALFLASGVTAQSTAPQYGQCGGQGWTGATTCPDGWTCTVSNPYYSQCLPGAASSTPTVPTSPSSGSGTPTSTSTAPGSLPTLSPGNSFIRAVEDPNFHQYLRSEVMNTAGDAVLGDYTTAAQFQIVDGQLIQLVPDGSKLYAVVEARADPSVMKLKMSWSTTPASGDNAGTFQWSGDTVEWSIPTIQRPQLNVRFFLSLNQDIADGTIVQAWLVCPDADGNKDVYINLGPYDYNTPMGCADETIHAYTGPSVVHLALCALCAMTWQWLRARRRGRVLFVTIHAPPQSATLQKRADRKTEPATSLVQLVRDKVPALGPDARFDGVWWLPGVFLQLPDKGIVAVDVAPPLASHPISGSEDVLLVAHGLTGGSHEAYVRAVLARVTQSRDARGLGLRAVVLNFRGCNGSPLVTPRLYHAGSSDDIRHVVLWICHTFPECRIYGLEELGAGFSLGGNILTKYAGEEGDACPLQGLVTLANPWDFVEGSRHMLRSPACRYVYRYALGGALRQLLYVHRKVFLDAAKLPLSRQLLEDVLRWPRITLGQYDTFVQAPMFGFKSSTDYYTYCTSSRLAPDIRIPLLAINSVDDPVVSTTSLPFDKIPNSPWLVLAVTQTGGHLGWYERGADGRISRWFVEPVAQFLAALMEYGMEDRRKPRGVEDSAGFVMDSQRDDVGFRQLSPEESELVVSGAGESKLFTGW</sequence>
<evidence type="ECO:0000256" key="5">
    <source>
        <dbReference type="SAM" id="SignalP"/>
    </source>
</evidence>
<keyword evidence="3" id="KW-0378">Hydrolase</keyword>
<keyword evidence="8" id="KW-1185">Reference proteome</keyword>
<evidence type="ECO:0000256" key="3">
    <source>
        <dbReference type="ARBA" id="ARBA00022801"/>
    </source>
</evidence>
<dbReference type="SMART" id="SM00236">
    <property type="entry name" value="fCBD"/>
    <property type="match status" value="1"/>
</dbReference>
<dbReference type="InterPro" id="IPR000952">
    <property type="entry name" value="AB_hydrolase_4_CS"/>
</dbReference>
<dbReference type="GO" id="GO:0051793">
    <property type="term" value="P:medium-chain fatty acid catabolic process"/>
    <property type="evidence" value="ECO:0007669"/>
    <property type="project" value="TreeGrafter"/>
</dbReference>
<organism evidence="7 8">
    <name type="scientific">Trametes cubensis</name>
    <dbReference type="NCBI Taxonomy" id="1111947"/>
    <lineage>
        <taxon>Eukaryota</taxon>
        <taxon>Fungi</taxon>
        <taxon>Dikarya</taxon>
        <taxon>Basidiomycota</taxon>
        <taxon>Agaricomycotina</taxon>
        <taxon>Agaricomycetes</taxon>
        <taxon>Polyporales</taxon>
        <taxon>Polyporaceae</taxon>
        <taxon>Trametes</taxon>
    </lineage>
</organism>
<reference evidence="7" key="1">
    <citation type="submission" date="2022-11" db="EMBL/GenBank/DDBJ databases">
        <title>Genome Sequence of Cubamyces cubensis.</title>
        <authorList>
            <person name="Buettner E."/>
        </authorList>
    </citation>
    <scope>NUCLEOTIDE SEQUENCE</scope>
    <source>
        <strain evidence="7">MPL-01</strain>
    </source>
</reference>
<evidence type="ECO:0000313" key="7">
    <source>
        <dbReference type="EMBL" id="KAJ8474232.1"/>
    </source>
</evidence>
<comment type="caution">
    <text evidence="7">The sequence shown here is derived from an EMBL/GenBank/DDBJ whole genome shotgun (WGS) entry which is preliminary data.</text>
</comment>
<protein>
    <recommendedName>
        <fullName evidence="6">CBM1 domain-containing protein</fullName>
    </recommendedName>
</protein>
<proteinExistence type="inferred from homology"/>
<dbReference type="PANTHER" id="PTHR10794:SF63">
    <property type="entry name" value="ALPHA_BETA HYDROLASE 1, ISOFORM A"/>
    <property type="match status" value="1"/>
</dbReference>
<comment type="similarity">
    <text evidence="1">Belongs to the AB hydrolase superfamily. AB hydrolase 4 family.</text>
</comment>
<evidence type="ECO:0000256" key="1">
    <source>
        <dbReference type="ARBA" id="ARBA00010884"/>
    </source>
</evidence>